<dbReference type="CDD" id="cd06533">
    <property type="entry name" value="Glyco_transf_WecG_TagA"/>
    <property type="match status" value="1"/>
</dbReference>
<evidence type="ECO:0000313" key="4">
    <source>
        <dbReference type="Proteomes" id="UP000317593"/>
    </source>
</evidence>
<dbReference type="AlphaFoldDB" id="A0A521EUD9"/>
<evidence type="ECO:0000313" key="3">
    <source>
        <dbReference type="EMBL" id="SMO87532.1"/>
    </source>
</evidence>
<dbReference type="NCBIfam" id="TIGR00696">
    <property type="entry name" value="wecG_tagA_cpsF"/>
    <property type="match status" value="1"/>
</dbReference>
<evidence type="ECO:0000256" key="1">
    <source>
        <dbReference type="ARBA" id="ARBA00022676"/>
    </source>
</evidence>
<dbReference type="InterPro" id="IPR004629">
    <property type="entry name" value="WecG_TagA_CpsF"/>
</dbReference>
<dbReference type="RefSeq" id="WP_142715745.1">
    <property type="nucleotide sequence ID" value="NZ_FXTH01000019.1"/>
</dbReference>
<reference evidence="3 4" key="1">
    <citation type="submission" date="2017-05" db="EMBL/GenBank/DDBJ databases">
        <authorList>
            <person name="Varghese N."/>
            <person name="Submissions S."/>
        </authorList>
    </citation>
    <scope>NUCLEOTIDE SEQUENCE [LARGE SCALE GENOMIC DNA]</scope>
    <source>
        <strain evidence="3 4">DSM 21194</strain>
    </source>
</reference>
<dbReference type="OrthoDB" id="9771846at2"/>
<keyword evidence="1" id="KW-0328">Glycosyltransferase</keyword>
<keyword evidence="2 3" id="KW-0808">Transferase</keyword>
<accession>A0A521EUD9</accession>
<name>A0A521EUD9_9BACT</name>
<protein>
    <submittedName>
        <fullName evidence="3">UDP-N-acetyl-D-mannosaminouronate:lipid I N-acetyl-D-mannosaminouronosyltransferase</fullName>
    </submittedName>
</protein>
<dbReference type="Pfam" id="PF03808">
    <property type="entry name" value="Glyco_tran_WecG"/>
    <property type="match status" value="1"/>
</dbReference>
<organism evidence="3 4">
    <name type="scientific">Fodinibius sediminis</name>
    <dbReference type="NCBI Taxonomy" id="1214077"/>
    <lineage>
        <taxon>Bacteria</taxon>
        <taxon>Pseudomonadati</taxon>
        <taxon>Balneolota</taxon>
        <taxon>Balneolia</taxon>
        <taxon>Balneolales</taxon>
        <taxon>Balneolaceae</taxon>
        <taxon>Fodinibius</taxon>
    </lineage>
</organism>
<sequence length="234" mass="27477">MKLQTTYLNNYKIYPFENRDQFLDYLNKGNSKNILVALNAEKLVKQDPQLRKLVNQNIGYPDGIGPVLALTRKNYDTEKIPGSEFWLDVIKRFYKKKTFYLIGSKQHVIETTVANLEEDFPGIQIINYRNGYMNTGQEKKVIKDIVEKKPDVVFVAMGSPKQEFLMQRMQQKHKALYMGLGGSFDIYSGEKERAPKLMRKMGLEWSYRLFKEPKRIFRQTSLMTFAYMLLTNKL</sequence>
<dbReference type="Proteomes" id="UP000317593">
    <property type="component" value="Unassembled WGS sequence"/>
</dbReference>
<dbReference type="EMBL" id="FXTH01000019">
    <property type="protein sequence ID" value="SMO87532.1"/>
    <property type="molecule type" value="Genomic_DNA"/>
</dbReference>
<dbReference type="PANTHER" id="PTHR34136">
    <property type="match status" value="1"/>
</dbReference>
<gene>
    <name evidence="3" type="ORF">SAMN06265218_11914</name>
</gene>
<keyword evidence="4" id="KW-1185">Reference proteome</keyword>
<proteinExistence type="predicted"/>
<dbReference type="PANTHER" id="PTHR34136:SF1">
    <property type="entry name" value="UDP-N-ACETYL-D-MANNOSAMINURONIC ACID TRANSFERASE"/>
    <property type="match status" value="1"/>
</dbReference>
<evidence type="ECO:0000256" key="2">
    <source>
        <dbReference type="ARBA" id="ARBA00022679"/>
    </source>
</evidence>
<dbReference type="GO" id="GO:0016758">
    <property type="term" value="F:hexosyltransferase activity"/>
    <property type="evidence" value="ECO:0007669"/>
    <property type="project" value="TreeGrafter"/>
</dbReference>